<organism evidence="4 5">
    <name type="scientific">Marinomonas pollencensis</name>
    <dbReference type="NCBI Taxonomy" id="491954"/>
    <lineage>
        <taxon>Bacteria</taxon>
        <taxon>Pseudomonadati</taxon>
        <taxon>Pseudomonadota</taxon>
        <taxon>Gammaproteobacteria</taxon>
        <taxon>Oceanospirillales</taxon>
        <taxon>Oceanospirillaceae</taxon>
        <taxon>Marinomonas</taxon>
    </lineage>
</organism>
<keyword evidence="2" id="KW-0732">Signal</keyword>
<name>A0A3E0DLP8_9GAMM</name>
<feature type="signal peptide" evidence="2">
    <location>
        <begin position="1"/>
        <end position="22"/>
    </location>
</feature>
<feature type="domain" description="SH3b" evidence="3">
    <location>
        <begin position="85"/>
        <end position="147"/>
    </location>
</feature>
<dbReference type="OrthoDB" id="1523598at2"/>
<gene>
    <name evidence="4" type="ORF">DFP81_10570</name>
</gene>
<dbReference type="Proteomes" id="UP000256542">
    <property type="component" value="Unassembled WGS sequence"/>
</dbReference>
<reference evidence="4 5" key="1">
    <citation type="submission" date="2018-08" db="EMBL/GenBank/DDBJ databases">
        <title>Genomic Encyclopedia of Type Strains, Phase III (KMG-III): the genomes of soil and plant-associated and newly described type strains.</title>
        <authorList>
            <person name="Whitman W."/>
        </authorList>
    </citation>
    <scope>NUCLEOTIDE SEQUENCE [LARGE SCALE GENOMIC DNA]</scope>
    <source>
        <strain evidence="4 5">CECT 7375</strain>
    </source>
</reference>
<accession>A0A3E0DLP8</accession>
<dbReference type="InterPro" id="IPR003646">
    <property type="entry name" value="SH3-like_bac-type"/>
</dbReference>
<dbReference type="EMBL" id="QUNG01000005">
    <property type="protein sequence ID" value="REG83704.1"/>
    <property type="molecule type" value="Genomic_DNA"/>
</dbReference>
<keyword evidence="5" id="KW-1185">Reference proteome</keyword>
<dbReference type="SMART" id="SM00287">
    <property type="entry name" value="SH3b"/>
    <property type="match status" value="1"/>
</dbReference>
<feature type="region of interest" description="Disordered" evidence="1">
    <location>
        <begin position="44"/>
        <end position="85"/>
    </location>
</feature>
<dbReference type="Gene3D" id="2.30.30.40">
    <property type="entry name" value="SH3 Domains"/>
    <property type="match status" value="1"/>
</dbReference>
<evidence type="ECO:0000313" key="4">
    <source>
        <dbReference type="EMBL" id="REG83704.1"/>
    </source>
</evidence>
<feature type="chain" id="PRO_5017635174" evidence="2">
    <location>
        <begin position="23"/>
        <end position="147"/>
    </location>
</feature>
<feature type="compositionally biased region" description="Basic residues" evidence="1">
    <location>
        <begin position="68"/>
        <end position="81"/>
    </location>
</feature>
<protein>
    <submittedName>
        <fullName evidence="4">SH3 domain-containing protein</fullName>
    </submittedName>
</protein>
<evidence type="ECO:0000259" key="3">
    <source>
        <dbReference type="SMART" id="SM00287"/>
    </source>
</evidence>
<evidence type="ECO:0000256" key="1">
    <source>
        <dbReference type="SAM" id="MobiDB-lite"/>
    </source>
</evidence>
<comment type="caution">
    <text evidence="4">The sequence shown here is derived from an EMBL/GenBank/DDBJ whole genome shotgun (WGS) entry which is preliminary data.</text>
</comment>
<evidence type="ECO:0000256" key="2">
    <source>
        <dbReference type="SAM" id="SignalP"/>
    </source>
</evidence>
<dbReference type="Pfam" id="PF08239">
    <property type="entry name" value="SH3_3"/>
    <property type="match status" value="1"/>
</dbReference>
<sequence length="147" mass="16644">MRFTSKIICLIGCVLVPTLSFAKGEQANHNAACYNQKINCQTNKHSTHKSVSPAAKKHQTTSHEKKAVSKHQKQQTKRKPTVFHSGPHIVTSKQLNMRAQPTTNSPIIGTLHHGVKVKVIRQHGAWREIVFHQKHVWVYSAYLKALR</sequence>
<dbReference type="AlphaFoldDB" id="A0A3E0DLP8"/>
<proteinExistence type="predicted"/>
<evidence type="ECO:0000313" key="5">
    <source>
        <dbReference type="Proteomes" id="UP000256542"/>
    </source>
</evidence>